<evidence type="ECO:0000313" key="4">
    <source>
        <dbReference type="Proteomes" id="UP001432322"/>
    </source>
</evidence>
<proteinExistence type="predicted"/>
<feature type="non-terminal residue" evidence="3">
    <location>
        <position position="185"/>
    </location>
</feature>
<keyword evidence="2" id="KW-0812">Transmembrane</keyword>
<dbReference type="EMBL" id="BTSY01000002">
    <property type="protein sequence ID" value="GMT13156.1"/>
    <property type="molecule type" value="Genomic_DNA"/>
</dbReference>
<feature type="non-terminal residue" evidence="3">
    <location>
        <position position="1"/>
    </location>
</feature>
<dbReference type="AlphaFoldDB" id="A0AAV5V0V1"/>
<keyword evidence="4" id="KW-1185">Reference proteome</keyword>
<organism evidence="3 4">
    <name type="scientific">Pristionchus fissidentatus</name>
    <dbReference type="NCBI Taxonomy" id="1538716"/>
    <lineage>
        <taxon>Eukaryota</taxon>
        <taxon>Metazoa</taxon>
        <taxon>Ecdysozoa</taxon>
        <taxon>Nematoda</taxon>
        <taxon>Chromadorea</taxon>
        <taxon>Rhabditida</taxon>
        <taxon>Rhabditina</taxon>
        <taxon>Diplogasteromorpha</taxon>
        <taxon>Diplogasteroidea</taxon>
        <taxon>Neodiplogasteridae</taxon>
        <taxon>Pristionchus</taxon>
    </lineage>
</organism>
<evidence type="ECO:0000256" key="2">
    <source>
        <dbReference type="SAM" id="Phobius"/>
    </source>
</evidence>
<keyword evidence="2" id="KW-0472">Membrane</keyword>
<accession>A0AAV5V0V1</accession>
<evidence type="ECO:0000313" key="3">
    <source>
        <dbReference type="EMBL" id="GMT13156.1"/>
    </source>
</evidence>
<feature type="compositionally biased region" description="Polar residues" evidence="1">
    <location>
        <begin position="154"/>
        <end position="174"/>
    </location>
</feature>
<keyword evidence="2" id="KW-1133">Transmembrane helix</keyword>
<gene>
    <name evidence="3" type="ORF">PFISCL1PPCAC_4453</name>
</gene>
<sequence length="185" mass="19590">CCFPSVALYIYATILPVLAAFVMAAAYKVYTNYTSIFAMESRLLERQVKKLMAKVGKDSDEDQHNTIMKARVFLIVDVKSGLTNDDAKPIQLVPRSNTPPPAAAAAAAAAASTPPPAAAAPVGSASSRKYSEEALSPRTPAKDPTQVDDVTDVSGYNTTQTTDNANISPQANSRKLPNMVGISTI</sequence>
<feature type="compositionally biased region" description="Low complexity" evidence="1">
    <location>
        <begin position="103"/>
        <end position="112"/>
    </location>
</feature>
<feature type="region of interest" description="Disordered" evidence="1">
    <location>
        <begin position="86"/>
        <end position="174"/>
    </location>
</feature>
<name>A0AAV5V0V1_9BILA</name>
<feature type="transmembrane region" description="Helical" evidence="2">
    <location>
        <begin position="6"/>
        <end position="27"/>
    </location>
</feature>
<reference evidence="3" key="1">
    <citation type="submission" date="2023-10" db="EMBL/GenBank/DDBJ databases">
        <title>Genome assembly of Pristionchus species.</title>
        <authorList>
            <person name="Yoshida K."/>
            <person name="Sommer R.J."/>
        </authorList>
    </citation>
    <scope>NUCLEOTIDE SEQUENCE</scope>
    <source>
        <strain evidence="3">RS5133</strain>
    </source>
</reference>
<protein>
    <submittedName>
        <fullName evidence="3">Uncharacterized protein</fullName>
    </submittedName>
</protein>
<evidence type="ECO:0000256" key="1">
    <source>
        <dbReference type="SAM" id="MobiDB-lite"/>
    </source>
</evidence>
<dbReference type="Proteomes" id="UP001432322">
    <property type="component" value="Unassembled WGS sequence"/>
</dbReference>
<comment type="caution">
    <text evidence="3">The sequence shown here is derived from an EMBL/GenBank/DDBJ whole genome shotgun (WGS) entry which is preliminary data.</text>
</comment>